<dbReference type="HAMAP" id="MF_02090">
    <property type="entry name" value="NadE_glutamine_dep"/>
    <property type="match status" value="1"/>
</dbReference>
<comment type="pathway">
    <text evidence="1">Cofactor biosynthesis; NAD(+) biosynthesis; NAD(+) from deamido-NAD(+) (L-Gln route): step 1/1.</text>
</comment>
<comment type="catalytic activity">
    <reaction evidence="10">
        <text>deamido-NAD(+) + L-glutamine + ATP + H2O = L-glutamate + AMP + diphosphate + NAD(+) + H(+)</text>
        <dbReference type="Rhea" id="RHEA:24384"/>
        <dbReference type="ChEBI" id="CHEBI:15377"/>
        <dbReference type="ChEBI" id="CHEBI:15378"/>
        <dbReference type="ChEBI" id="CHEBI:29985"/>
        <dbReference type="ChEBI" id="CHEBI:30616"/>
        <dbReference type="ChEBI" id="CHEBI:33019"/>
        <dbReference type="ChEBI" id="CHEBI:57540"/>
        <dbReference type="ChEBI" id="CHEBI:58359"/>
        <dbReference type="ChEBI" id="CHEBI:58437"/>
        <dbReference type="ChEBI" id="CHEBI:456215"/>
        <dbReference type="EC" id="6.3.5.1"/>
    </reaction>
</comment>
<keyword evidence="7" id="KW-0067">ATP-binding</keyword>
<sequence length="900" mass="100074">MVVMMIMINIDEGDDSDVGDTENDEGSGDDDAFGDNDDGSANNGEAEAGVGDDECSNGHDYGIYLYKSAGRMGRKVIVAACSLNQWAMDFLGNMKRIIESIQVARSKGARFRTGQELEISGYSCADHFFESDTFLHSWEVLATIMAHPSCQDILCDVGMPVMHKNVSYNCRVFFVNKKILLIRPKLMLCNEGNYREPRWFTAWTKLKQTEEHYLPRMIQEITGQRTVPIGDAVISTYDTCLAAEICEELWNPKARHIDLALDGVEIIANGSASYHELRKMFIRVDLVKSASRKSGGVYIFCNGVGCDGERCYWDGGSMIAVNGDIVSEGPQFCLEEVSVITATVDLEDVRTYKNYVRSRAEVAAHSTPFPRMWADFALSEGEEYNFTPETKPITFCLLPAEEEIRLGPACWLWDYLRRSGQGGYFLPLSGGIDSSSTACVVASMCHLICDAAASGNKTVLQDIQRITGQQGYLPNDPQELANRLFTTCYMGSENSSADTRNCAAELAQDIGSYHLGVTIDLAVQAFLKIFDMAFNRMPKFKAHGGSLRENLAMQNVQARVRMVLSYLFAQLSLWARGKSGGLLVLGSANVDESLRGYMTKYDCSSADINPIGGISKTDLRQFILHCSKRFGFASLDKIYQAPPTAELEPLEQGRIAQTDEEDMGMTYDELSVYGKLRKQNFCGPYSMFCKLLHMSCDQCPPKQIAEKVKHFFRSYAVNRHKMTVLTPAYHCESYSPDDNRFDQRQFLYNAKWFWQFARIDAEVQKSRNSLNQLSQTSSKSVGSDNSGAVSHNTSGNSSASGMSNFNLHYSPLHGNSASGVQVVQQPTLIKDDQATLTSSPPVRGKHPHTQVAVVVRDPHKQQLQVVPHVHRAISPAISVQAAKKPRFQHSHPKVEVEISD</sequence>
<dbReference type="EMBL" id="BLXT01007596">
    <property type="protein sequence ID" value="GFO40235.1"/>
    <property type="molecule type" value="Genomic_DNA"/>
</dbReference>
<dbReference type="SUPFAM" id="SSF56317">
    <property type="entry name" value="Carbon-nitrogen hydrolase"/>
    <property type="match status" value="1"/>
</dbReference>
<dbReference type="AlphaFoldDB" id="A0AAV4D839"/>
<dbReference type="FunFam" id="3.40.50.620:FF:000036">
    <property type="entry name" value="Glutamine-dependent NAD(+) synthetase"/>
    <property type="match status" value="1"/>
</dbReference>
<feature type="region of interest" description="Disordered" evidence="11">
    <location>
        <begin position="770"/>
        <end position="799"/>
    </location>
</feature>
<evidence type="ECO:0000259" key="12">
    <source>
        <dbReference type="PROSITE" id="PS50263"/>
    </source>
</evidence>
<evidence type="ECO:0000256" key="3">
    <source>
        <dbReference type="ARBA" id="ARBA00012743"/>
    </source>
</evidence>
<accession>A0AAV4D839</accession>
<feature type="region of interest" description="Disordered" evidence="11">
    <location>
        <begin position="12"/>
        <end position="53"/>
    </location>
</feature>
<protein>
    <recommendedName>
        <fullName evidence="4">Glutamine-dependent NAD(+) synthetase</fullName>
        <ecNumber evidence="3">6.3.5.1</ecNumber>
    </recommendedName>
    <alternativeName>
        <fullName evidence="9">NAD(+) synthase [glutamine-hydrolyzing]</fullName>
    </alternativeName>
</protein>
<dbReference type="Gene3D" id="3.60.110.10">
    <property type="entry name" value="Carbon-nitrogen hydrolase"/>
    <property type="match status" value="1"/>
</dbReference>
<evidence type="ECO:0000256" key="7">
    <source>
        <dbReference type="ARBA" id="ARBA00022840"/>
    </source>
</evidence>
<feature type="compositionally biased region" description="Acidic residues" evidence="11">
    <location>
        <begin position="12"/>
        <end position="38"/>
    </location>
</feature>
<gene>
    <name evidence="13" type="ORF">PoB_006674000</name>
</gene>
<evidence type="ECO:0000256" key="8">
    <source>
        <dbReference type="ARBA" id="ARBA00023027"/>
    </source>
</evidence>
<evidence type="ECO:0000313" key="13">
    <source>
        <dbReference type="EMBL" id="GFO40235.1"/>
    </source>
</evidence>
<dbReference type="FunFam" id="3.60.110.10:FF:000003">
    <property type="entry name" value="Glutamine-dependent NAD(+) synthetase"/>
    <property type="match status" value="1"/>
</dbReference>
<organism evidence="13 14">
    <name type="scientific">Plakobranchus ocellatus</name>
    <dbReference type="NCBI Taxonomy" id="259542"/>
    <lineage>
        <taxon>Eukaryota</taxon>
        <taxon>Metazoa</taxon>
        <taxon>Spiralia</taxon>
        <taxon>Lophotrochozoa</taxon>
        <taxon>Mollusca</taxon>
        <taxon>Gastropoda</taxon>
        <taxon>Heterobranchia</taxon>
        <taxon>Euthyneura</taxon>
        <taxon>Panpulmonata</taxon>
        <taxon>Sacoglossa</taxon>
        <taxon>Placobranchoidea</taxon>
        <taxon>Plakobranchidae</taxon>
        <taxon>Plakobranchus</taxon>
    </lineage>
</organism>
<evidence type="ECO:0000256" key="10">
    <source>
        <dbReference type="ARBA" id="ARBA00052340"/>
    </source>
</evidence>
<evidence type="ECO:0000256" key="9">
    <source>
        <dbReference type="ARBA" id="ARBA00030681"/>
    </source>
</evidence>
<dbReference type="Pfam" id="PF00795">
    <property type="entry name" value="CN_hydrolase"/>
    <property type="match status" value="1"/>
</dbReference>
<dbReference type="NCBIfam" id="TIGR00552">
    <property type="entry name" value="nadE"/>
    <property type="match status" value="1"/>
</dbReference>
<dbReference type="EC" id="6.3.5.1" evidence="3"/>
<name>A0AAV4D839_9GAST</name>
<dbReference type="PANTHER" id="PTHR23090">
    <property type="entry name" value="NH 3 /GLUTAMINE-DEPENDENT NAD + SYNTHETASE"/>
    <property type="match status" value="1"/>
</dbReference>
<dbReference type="PANTHER" id="PTHR23090:SF9">
    <property type="entry name" value="GLUTAMINE-DEPENDENT NAD(+) SYNTHETASE"/>
    <property type="match status" value="1"/>
</dbReference>
<reference evidence="13 14" key="1">
    <citation type="journal article" date="2021" name="Elife">
        <title>Chloroplast acquisition without the gene transfer in kleptoplastic sea slugs, Plakobranchus ocellatus.</title>
        <authorList>
            <person name="Maeda T."/>
            <person name="Takahashi S."/>
            <person name="Yoshida T."/>
            <person name="Shimamura S."/>
            <person name="Takaki Y."/>
            <person name="Nagai Y."/>
            <person name="Toyoda A."/>
            <person name="Suzuki Y."/>
            <person name="Arimoto A."/>
            <person name="Ishii H."/>
            <person name="Satoh N."/>
            <person name="Nishiyama T."/>
            <person name="Hasebe M."/>
            <person name="Maruyama T."/>
            <person name="Minagawa J."/>
            <person name="Obokata J."/>
            <person name="Shigenobu S."/>
        </authorList>
    </citation>
    <scope>NUCLEOTIDE SEQUENCE [LARGE SCALE GENOMIC DNA]</scope>
</reference>
<dbReference type="InterPro" id="IPR003010">
    <property type="entry name" value="C-N_Hydrolase"/>
</dbReference>
<dbReference type="InterPro" id="IPR014729">
    <property type="entry name" value="Rossmann-like_a/b/a_fold"/>
</dbReference>
<evidence type="ECO:0000256" key="5">
    <source>
        <dbReference type="ARBA" id="ARBA00022598"/>
    </source>
</evidence>
<evidence type="ECO:0000256" key="2">
    <source>
        <dbReference type="ARBA" id="ARBA00007145"/>
    </source>
</evidence>
<feature type="domain" description="CN hydrolase" evidence="12">
    <location>
        <begin position="76"/>
        <end position="346"/>
    </location>
</feature>
<dbReference type="InterPro" id="IPR022310">
    <property type="entry name" value="NAD/GMP_synthase"/>
</dbReference>
<dbReference type="CDD" id="cd00553">
    <property type="entry name" value="NAD_synthase"/>
    <property type="match status" value="1"/>
</dbReference>
<evidence type="ECO:0000256" key="4">
    <source>
        <dbReference type="ARBA" id="ARBA00017309"/>
    </source>
</evidence>
<dbReference type="Proteomes" id="UP000735302">
    <property type="component" value="Unassembled WGS sequence"/>
</dbReference>
<keyword evidence="14" id="KW-1185">Reference proteome</keyword>
<dbReference type="InterPro" id="IPR014445">
    <property type="entry name" value="Gln-dep_NAD_synthase"/>
</dbReference>
<dbReference type="Gene3D" id="3.40.50.620">
    <property type="entry name" value="HUPs"/>
    <property type="match status" value="1"/>
</dbReference>
<dbReference type="GO" id="GO:0005524">
    <property type="term" value="F:ATP binding"/>
    <property type="evidence" value="ECO:0007669"/>
    <property type="project" value="UniProtKB-KW"/>
</dbReference>
<evidence type="ECO:0000256" key="1">
    <source>
        <dbReference type="ARBA" id="ARBA00005188"/>
    </source>
</evidence>
<dbReference type="CDD" id="cd07570">
    <property type="entry name" value="GAT_Gln-NAD-synth"/>
    <property type="match status" value="1"/>
</dbReference>
<dbReference type="SUPFAM" id="SSF52402">
    <property type="entry name" value="Adenine nucleotide alpha hydrolases-like"/>
    <property type="match status" value="1"/>
</dbReference>
<evidence type="ECO:0000256" key="6">
    <source>
        <dbReference type="ARBA" id="ARBA00022741"/>
    </source>
</evidence>
<evidence type="ECO:0000256" key="11">
    <source>
        <dbReference type="SAM" id="MobiDB-lite"/>
    </source>
</evidence>
<dbReference type="InterPro" id="IPR003694">
    <property type="entry name" value="NAD_synthase"/>
</dbReference>
<evidence type="ECO:0000313" key="14">
    <source>
        <dbReference type="Proteomes" id="UP000735302"/>
    </source>
</evidence>
<dbReference type="GO" id="GO:0003952">
    <property type="term" value="F:NAD+ synthase (glutamine-hydrolyzing) activity"/>
    <property type="evidence" value="ECO:0007669"/>
    <property type="project" value="UniProtKB-EC"/>
</dbReference>
<dbReference type="InterPro" id="IPR036526">
    <property type="entry name" value="C-N_Hydrolase_sf"/>
</dbReference>
<comment type="similarity">
    <text evidence="2">In the C-terminal section; belongs to the NAD synthetase family.</text>
</comment>
<dbReference type="PROSITE" id="PS50263">
    <property type="entry name" value="CN_HYDROLASE"/>
    <property type="match status" value="1"/>
</dbReference>
<keyword evidence="5" id="KW-0436">Ligase</keyword>
<dbReference type="Pfam" id="PF02540">
    <property type="entry name" value="NAD_synthase"/>
    <property type="match status" value="1"/>
</dbReference>
<dbReference type="GO" id="GO:0005737">
    <property type="term" value="C:cytoplasm"/>
    <property type="evidence" value="ECO:0007669"/>
    <property type="project" value="InterPro"/>
</dbReference>
<keyword evidence="6" id="KW-0547">Nucleotide-binding</keyword>
<keyword evidence="8" id="KW-0520">NAD</keyword>
<proteinExistence type="inferred from homology"/>
<dbReference type="GO" id="GO:0004359">
    <property type="term" value="F:glutaminase activity"/>
    <property type="evidence" value="ECO:0007669"/>
    <property type="project" value="InterPro"/>
</dbReference>
<comment type="caution">
    <text evidence="13">The sequence shown here is derived from an EMBL/GenBank/DDBJ whole genome shotgun (WGS) entry which is preliminary data.</text>
</comment>
<dbReference type="GO" id="GO:0009435">
    <property type="term" value="P:NAD+ biosynthetic process"/>
    <property type="evidence" value="ECO:0007669"/>
    <property type="project" value="InterPro"/>
</dbReference>